<evidence type="ECO:0000313" key="2">
    <source>
        <dbReference type="Proteomes" id="UP000077755"/>
    </source>
</evidence>
<name>A0AAF1AXV7_DAUCS</name>
<reference evidence="1" key="2">
    <citation type="submission" date="2022-03" db="EMBL/GenBank/DDBJ databases">
        <title>Draft title - Genomic analysis of global carrot germplasm unveils the trajectory of domestication and the origin of high carotenoid orange carrot.</title>
        <authorList>
            <person name="Iorizzo M."/>
            <person name="Ellison S."/>
            <person name="Senalik D."/>
            <person name="Macko-Podgorni A."/>
            <person name="Grzebelus D."/>
            <person name="Bostan H."/>
            <person name="Rolling W."/>
            <person name="Curaba J."/>
            <person name="Simon P."/>
        </authorList>
    </citation>
    <scope>NUCLEOTIDE SEQUENCE</scope>
    <source>
        <tissue evidence="1">Leaf</tissue>
    </source>
</reference>
<evidence type="ECO:0000313" key="1">
    <source>
        <dbReference type="EMBL" id="WOG96390.1"/>
    </source>
</evidence>
<keyword evidence="2" id="KW-1185">Reference proteome</keyword>
<organism evidence="1 2">
    <name type="scientific">Daucus carota subsp. sativus</name>
    <name type="common">Carrot</name>
    <dbReference type="NCBI Taxonomy" id="79200"/>
    <lineage>
        <taxon>Eukaryota</taxon>
        <taxon>Viridiplantae</taxon>
        <taxon>Streptophyta</taxon>
        <taxon>Embryophyta</taxon>
        <taxon>Tracheophyta</taxon>
        <taxon>Spermatophyta</taxon>
        <taxon>Magnoliopsida</taxon>
        <taxon>eudicotyledons</taxon>
        <taxon>Gunneridae</taxon>
        <taxon>Pentapetalae</taxon>
        <taxon>asterids</taxon>
        <taxon>campanulids</taxon>
        <taxon>Apiales</taxon>
        <taxon>Apiaceae</taxon>
        <taxon>Apioideae</taxon>
        <taxon>Scandiceae</taxon>
        <taxon>Daucinae</taxon>
        <taxon>Daucus</taxon>
        <taxon>Daucus sect. Daucus</taxon>
    </lineage>
</organism>
<protein>
    <recommendedName>
        <fullName evidence="3">Succinate dehydrogenase subunit 5, mitochondrial</fullName>
    </recommendedName>
</protein>
<dbReference type="EMBL" id="CP093346">
    <property type="protein sequence ID" value="WOG96390.1"/>
    <property type="molecule type" value="Genomic_DNA"/>
</dbReference>
<dbReference type="GO" id="GO:0045273">
    <property type="term" value="C:respiratory chain complex II (succinate dehydrogenase)"/>
    <property type="evidence" value="ECO:0007669"/>
    <property type="project" value="InterPro"/>
</dbReference>
<dbReference type="Pfam" id="PF14290">
    <property type="entry name" value="SDH5_plant"/>
    <property type="match status" value="1"/>
</dbReference>
<dbReference type="GO" id="GO:0006099">
    <property type="term" value="P:tricarboxylic acid cycle"/>
    <property type="evidence" value="ECO:0007669"/>
    <property type="project" value="InterPro"/>
</dbReference>
<accession>A0AAF1AXV7</accession>
<dbReference type="PANTHER" id="PTHR36139:SF1">
    <property type="entry name" value="SUCCINATE DEHYDROGENASE SUBUNIT 5, MITOCHONDRIAL"/>
    <property type="match status" value="1"/>
</dbReference>
<reference evidence="1" key="1">
    <citation type="journal article" date="2016" name="Nat. Genet.">
        <title>A high-quality carrot genome assembly provides new insights into carotenoid accumulation and asterid genome evolution.</title>
        <authorList>
            <person name="Iorizzo M."/>
            <person name="Ellison S."/>
            <person name="Senalik D."/>
            <person name="Zeng P."/>
            <person name="Satapoomin P."/>
            <person name="Huang J."/>
            <person name="Bowman M."/>
            <person name="Iovene M."/>
            <person name="Sanseverino W."/>
            <person name="Cavagnaro P."/>
            <person name="Yildiz M."/>
            <person name="Macko-Podgorni A."/>
            <person name="Moranska E."/>
            <person name="Grzebelus E."/>
            <person name="Grzebelus D."/>
            <person name="Ashrafi H."/>
            <person name="Zheng Z."/>
            <person name="Cheng S."/>
            <person name="Spooner D."/>
            <person name="Van Deynze A."/>
            <person name="Simon P."/>
        </authorList>
    </citation>
    <scope>NUCLEOTIDE SEQUENCE</scope>
    <source>
        <tissue evidence="1">Leaf</tissue>
    </source>
</reference>
<dbReference type="PANTHER" id="PTHR36139">
    <property type="entry name" value="SUCCINATE DEHYDROGENASE SUBUNIT 5, MITOCHONDRIAL"/>
    <property type="match status" value="1"/>
</dbReference>
<dbReference type="Proteomes" id="UP000077755">
    <property type="component" value="Chromosome 4"/>
</dbReference>
<dbReference type="InterPro" id="IPR025397">
    <property type="entry name" value="SDH5"/>
</dbReference>
<gene>
    <name evidence="1" type="ORF">DCAR_0415725</name>
</gene>
<proteinExistence type="predicted"/>
<dbReference type="AlphaFoldDB" id="A0AAF1AXV7"/>
<evidence type="ECO:0008006" key="3">
    <source>
        <dbReference type="Google" id="ProtNLM"/>
    </source>
</evidence>
<sequence length="252" mass="27708">MEKAILIRALYRSAIRRSLGSPTVIGSTSTNINHYLTQGNRCLHLSATVKRLSPGNPFALQSLVYVYIRTPFLMTMNIGRTRSFSDDVTHMPAINDADIKTAIKDLLAADWSELPSAVTKDAKRALSKDTEDKAGQETLKNVLLAAEAVEEFTGKLVSLRMEIDDSVGLSGENVKPLPDLFSKALLTAFQRYNAYLEAFGPDEAFLRKKVENELGTRMIHLKMRCGGLGSEWGKITVLGTSGLSGSYVEHRA</sequence>